<feature type="region of interest" description="Disordered" evidence="5">
    <location>
        <begin position="158"/>
        <end position="190"/>
    </location>
</feature>
<dbReference type="InterPro" id="IPR009061">
    <property type="entry name" value="DNA-bd_dom_put_sf"/>
</dbReference>
<dbReference type="EMBL" id="JAIXCQ010000004">
    <property type="protein sequence ID" value="MCA5893292.1"/>
    <property type="molecule type" value="Genomic_DNA"/>
</dbReference>
<dbReference type="InterPro" id="IPR000551">
    <property type="entry name" value="MerR-type_HTH_dom"/>
</dbReference>
<dbReference type="SUPFAM" id="SSF46955">
    <property type="entry name" value="Putative DNA-binding domain"/>
    <property type="match status" value="1"/>
</dbReference>
<evidence type="ECO:0000256" key="5">
    <source>
        <dbReference type="SAM" id="MobiDB-lite"/>
    </source>
</evidence>
<dbReference type="PROSITE" id="PS50937">
    <property type="entry name" value="HTH_MERR_2"/>
    <property type="match status" value="1"/>
</dbReference>
<feature type="domain" description="HTH merR-type" evidence="6">
    <location>
        <begin position="14"/>
        <end position="82"/>
    </location>
</feature>
<organism evidence="7 8">
    <name type="scientific">Isoptericola luteus</name>
    <dbReference type="NCBI Taxonomy" id="2879484"/>
    <lineage>
        <taxon>Bacteria</taxon>
        <taxon>Bacillati</taxon>
        <taxon>Actinomycetota</taxon>
        <taxon>Actinomycetes</taxon>
        <taxon>Micrococcales</taxon>
        <taxon>Promicromonosporaceae</taxon>
        <taxon>Isoptericola</taxon>
    </lineage>
</organism>
<protein>
    <submittedName>
        <fullName evidence="7">MerR family transcriptional regulator</fullName>
    </submittedName>
</protein>
<keyword evidence="8" id="KW-1185">Reference proteome</keyword>
<dbReference type="Proteomes" id="UP001319870">
    <property type="component" value="Unassembled WGS sequence"/>
</dbReference>
<name>A0ABS7ZFM8_9MICO</name>
<dbReference type="PANTHER" id="PTHR30204:SF69">
    <property type="entry name" value="MERR-FAMILY TRANSCRIPTIONAL REGULATOR"/>
    <property type="match status" value="1"/>
</dbReference>
<evidence type="ECO:0000256" key="3">
    <source>
        <dbReference type="ARBA" id="ARBA00023125"/>
    </source>
</evidence>
<evidence type="ECO:0000256" key="2">
    <source>
        <dbReference type="ARBA" id="ARBA00023015"/>
    </source>
</evidence>
<evidence type="ECO:0000313" key="8">
    <source>
        <dbReference type="Proteomes" id="UP001319870"/>
    </source>
</evidence>
<dbReference type="Pfam" id="PF13411">
    <property type="entry name" value="MerR_1"/>
    <property type="match status" value="1"/>
</dbReference>
<dbReference type="PANTHER" id="PTHR30204">
    <property type="entry name" value="REDOX-CYCLING DRUG-SENSING TRANSCRIPTIONAL ACTIVATOR SOXR"/>
    <property type="match status" value="1"/>
</dbReference>
<dbReference type="PRINTS" id="PR00040">
    <property type="entry name" value="HTHMERR"/>
</dbReference>
<comment type="caution">
    <text evidence="7">The sequence shown here is derived from an EMBL/GenBank/DDBJ whole genome shotgun (WGS) entry which is preliminary data.</text>
</comment>
<keyword evidence="4" id="KW-0804">Transcription</keyword>
<feature type="compositionally biased region" description="Low complexity" evidence="5">
    <location>
        <begin position="167"/>
        <end position="181"/>
    </location>
</feature>
<keyword evidence="2" id="KW-0805">Transcription regulation</keyword>
<reference evidence="7 8" key="1">
    <citation type="submission" date="2021-09" db="EMBL/GenBank/DDBJ databases">
        <title>Isoptericola luteus sp. nov., a novel bacterium isolated from Harbin, the capital city of Heilongjiang province.</title>
        <authorList>
            <person name="Li J."/>
        </authorList>
    </citation>
    <scope>NUCLEOTIDE SEQUENCE [LARGE SCALE GENOMIC DNA]</scope>
    <source>
        <strain evidence="7 8">NEAU-Y5</strain>
    </source>
</reference>
<evidence type="ECO:0000259" key="6">
    <source>
        <dbReference type="PROSITE" id="PS50937"/>
    </source>
</evidence>
<dbReference type="InterPro" id="IPR047057">
    <property type="entry name" value="MerR_fam"/>
</dbReference>
<accession>A0ABS7ZFM8</accession>
<evidence type="ECO:0000256" key="4">
    <source>
        <dbReference type="ARBA" id="ARBA00023163"/>
    </source>
</evidence>
<evidence type="ECO:0000256" key="1">
    <source>
        <dbReference type="ARBA" id="ARBA00022491"/>
    </source>
</evidence>
<dbReference type="SMART" id="SM00422">
    <property type="entry name" value="HTH_MERR"/>
    <property type="match status" value="1"/>
</dbReference>
<dbReference type="CDD" id="cd00592">
    <property type="entry name" value="HTH_MerR-like"/>
    <property type="match status" value="1"/>
</dbReference>
<keyword evidence="3" id="KW-0238">DNA-binding</keyword>
<dbReference type="Gene3D" id="1.10.1660.10">
    <property type="match status" value="1"/>
</dbReference>
<evidence type="ECO:0000313" key="7">
    <source>
        <dbReference type="EMBL" id="MCA5893292.1"/>
    </source>
</evidence>
<dbReference type="RefSeq" id="WP_225565052.1">
    <property type="nucleotide sequence ID" value="NZ_JAIXCQ010000004.1"/>
</dbReference>
<gene>
    <name evidence="7" type="ORF">LEP48_07955</name>
</gene>
<keyword evidence="1" id="KW-0678">Repressor</keyword>
<sequence>MKSSDRADAARQSTWSVGELAARFGLETHVLRYWEDVGLLAPARDGAGRRRYDSDDLVRVATILSSKVAGMSLEQIQVLLDAGASRRGAWERHQVLAAHLAELDRLQAEIDRSRHMTEHALACRAHDIATCPRFREHVRDLVDGTRTWRDLHPVDAVPASAGEPVDGSAGASVGAAAGASVPGTTDGGGA</sequence>
<proteinExistence type="predicted"/>